<reference evidence="7" key="1">
    <citation type="submission" date="2018-05" db="EMBL/GenBank/DDBJ databases">
        <authorList>
            <person name="Li X."/>
        </authorList>
    </citation>
    <scope>NUCLEOTIDE SEQUENCE [LARGE SCALE GENOMIC DNA]</scope>
    <source>
        <strain evidence="7">HKS-05</strain>
    </source>
</reference>
<evidence type="ECO:0000256" key="4">
    <source>
        <dbReference type="RuleBase" id="RU003694"/>
    </source>
</evidence>
<dbReference type="SUPFAM" id="SSF53901">
    <property type="entry name" value="Thiolase-like"/>
    <property type="match status" value="2"/>
</dbReference>
<feature type="domain" description="Ketosynthase family 3 (KS3)" evidence="5">
    <location>
        <begin position="4"/>
        <end position="410"/>
    </location>
</feature>
<dbReference type="OrthoDB" id="9808669at2"/>
<dbReference type="PROSITE" id="PS00606">
    <property type="entry name" value="KS3_1"/>
    <property type="match status" value="1"/>
</dbReference>
<evidence type="ECO:0000256" key="1">
    <source>
        <dbReference type="ARBA" id="ARBA00005194"/>
    </source>
</evidence>
<dbReference type="SMART" id="SM00825">
    <property type="entry name" value="PKS_KS"/>
    <property type="match status" value="1"/>
</dbReference>
<comment type="caution">
    <text evidence="6">The sequence shown here is derived from an EMBL/GenBank/DDBJ whole genome shotgun (WGS) entry which is preliminary data.</text>
</comment>
<dbReference type="Pfam" id="PF00109">
    <property type="entry name" value="ketoacyl-synt"/>
    <property type="match status" value="1"/>
</dbReference>
<dbReference type="GO" id="GO:0006633">
    <property type="term" value="P:fatty acid biosynthetic process"/>
    <property type="evidence" value="ECO:0007669"/>
    <property type="project" value="InterPro"/>
</dbReference>
<keyword evidence="7" id="KW-1185">Reference proteome</keyword>
<evidence type="ECO:0000256" key="3">
    <source>
        <dbReference type="ARBA" id="ARBA00022679"/>
    </source>
</evidence>
<sequence length="411" mass="41611">MSSARRIAVTGLGAVSALGHDAQQNWDAVRSGRGGIAPHVFDAGENAPAPVTLPAALVPGGFEAALEAGYGRKVSGTVDRFALMALSAAHEGLAQAGLLGHAALDQRTAVVFGHGQGGLATLEKCYERFFGQKAARMHPATVPKVMVSGAASAVAMQFGIHGPVFATSSACASSAHAIVQGAGLIQSGLADVAVVGGSEAIATPGSMVGWQAIHALAETTCRPFSQGRDGMVMGEGGAVLVLEDWEHARARGAEVLGEYLGGGMTSDAFHITQPSLEGTCAAIRQACAAGGLLEADEVLISAHGTGTPLNDENEAASISAVFGDRARRHPVIATKSAHGHLIGGSAALQAVIGLMALKAQLAPPVLNYLEADPACDVDVVVGQVRPIKARRLLLNAFAFGGLNVSMAFGAA</sequence>
<dbReference type="PANTHER" id="PTHR11712:SF336">
    <property type="entry name" value="3-OXOACYL-[ACYL-CARRIER-PROTEIN] SYNTHASE, MITOCHONDRIAL"/>
    <property type="match status" value="1"/>
</dbReference>
<protein>
    <recommendedName>
        <fullName evidence="5">Ketosynthase family 3 (KS3) domain-containing protein</fullName>
    </recommendedName>
</protein>
<dbReference type="InterPro" id="IPR016039">
    <property type="entry name" value="Thiolase-like"/>
</dbReference>
<dbReference type="Proteomes" id="UP000249842">
    <property type="component" value="Unassembled WGS sequence"/>
</dbReference>
<dbReference type="InterPro" id="IPR018201">
    <property type="entry name" value="Ketoacyl_synth_AS"/>
</dbReference>
<organism evidence="6 7">
    <name type="scientific">Phenylobacterium hankyongense</name>
    <dbReference type="NCBI Taxonomy" id="1813876"/>
    <lineage>
        <taxon>Bacteria</taxon>
        <taxon>Pseudomonadati</taxon>
        <taxon>Pseudomonadota</taxon>
        <taxon>Alphaproteobacteria</taxon>
        <taxon>Caulobacterales</taxon>
        <taxon>Caulobacteraceae</taxon>
        <taxon>Phenylobacterium</taxon>
    </lineage>
</organism>
<dbReference type="Pfam" id="PF02801">
    <property type="entry name" value="Ketoacyl-synt_C"/>
    <property type="match status" value="1"/>
</dbReference>
<evidence type="ECO:0000313" key="6">
    <source>
        <dbReference type="EMBL" id="RAK58422.1"/>
    </source>
</evidence>
<dbReference type="InterPro" id="IPR000794">
    <property type="entry name" value="Beta-ketoacyl_synthase"/>
</dbReference>
<comment type="pathway">
    <text evidence="1">Lipid metabolism; fatty acid biosynthesis.</text>
</comment>
<proteinExistence type="inferred from homology"/>
<evidence type="ECO:0000313" key="7">
    <source>
        <dbReference type="Proteomes" id="UP000249842"/>
    </source>
</evidence>
<dbReference type="Gene3D" id="3.40.47.10">
    <property type="match status" value="2"/>
</dbReference>
<gene>
    <name evidence="6" type="ORF">DJ021_00685</name>
</gene>
<dbReference type="InterPro" id="IPR014030">
    <property type="entry name" value="Ketoacyl_synth_N"/>
</dbReference>
<dbReference type="GO" id="GO:0004315">
    <property type="term" value="F:3-oxoacyl-[acyl-carrier-protein] synthase activity"/>
    <property type="evidence" value="ECO:0007669"/>
    <property type="project" value="InterPro"/>
</dbReference>
<keyword evidence="3 4" id="KW-0808">Transferase</keyword>
<name>A0A328ATG1_9CAUL</name>
<evidence type="ECO:0000259" key="5">
    <source>
        <dbReference type="PROSITE" id="PS52004"/>
    </source>
</evidence>
<dbReference type="CDD" id="cd00834">
    <property type="entry name" value="KAS_I_II"/>
    <property type="match status" value="1"/>
</dbReference>
<dbReference type="InterPro" id="IPR020841">
    <property type="entry name" value="PKS_Beta-ketoAc_synthase_dom"/>
</dbReference>
<evidence type="ECO:0000256" key="2">
    <source>
        <dbReference type="ARBA" id="ARBA00008467"/>
    </source>
</evidence>
<dbReference type="AlphaFoldDB" id="A0A328ATG1"/>
<dbReference type="RefSeq" id="WP_111455694.1">
    <property type="nucleotide sequence ID" value="NZ_QFYP01000001.1"/>
</dbReference>
<dbReference type="InterPro" id="IPR014031">
    <property type="entry name" value="Ketoacyl_synth_C"/>
</dbReference>
<comment type="similarity">
    <text evidence="2 4">Belongs to the thiolase-like superfamily. Beta-ketoacyl-ACP synthases family.</text>
</comment>
<dbReference type="PANTHER" id="PTHR11712">
    <property type="entry name" value="POLYKETIDE SYNTHASE-RELATED"/>
    <property type="match status" value="1"/>
</dbReference>
<dbReference type="EMBL" id="QFYP01000001">
    <property type="protein sequence ID" value="RAK58422.1"/>
    <property type="molecule type" value="Genomic_DNA"/>
</dbReference>
<dbReference type="PROSITE" id="PS52004">
    <property type="entry name" value="KS3_2"/>
    <property type="match status" value="1"/>
</dbReference>
<accession>A0A328ATG1</accession>